<keyword evidence="2" id="KW-1185">Reference proteome</keyword>
<accession>A0ACC2H2Y7</accession>
<gene>
    <name evidence="1" type="ORF">DPEC_G00071350</name>
</gene>
<evidence type="ECO:0000313" key="2">
    <source>
        <dbReference type="Proteomes" id="UP001157502"/>
    </source>
</evidence>
<name>A0ACC2H2Y7_DALPE</name>
<sequence>MTAIKVPYLHFDEYVNEDVDARVIEYEDNRPLLDLFLKKPMGMLSLLDEESRFPQATDQTLVEKFEDNLKSKNFWRPKRVDLSFGIHHYAGKVIYNAGGFLSKNRDTLPADIVLLLRSSENSLIRKLVTHPLTKTGWERMGRTENRSDLGRVHTDLSLCDDVA</sequence>
<organism evidence="1 2">
    <name type="scientific">Dallia pectoralis</name>
    <name type="common">Alaska blackfish</name>
    <dbReference type="NCBI Taxonomy" id="75939"/>
    <lineage>
        <taxon>Eukaryota</taxon>
        <taxon>Metazoa</taxon>
        <taxon>Chordata</taxon>
        <taxon>Craniata</taxon>
        <taxon>Vertebrata</taxon>
        <taxon>Euteleostomi</taxon>
        <taxon>Actinopterygii</taxon>
        <taxon>Neopterygii</taxon>
        <taxon>Teleostei</taxon>
        <taxon>Protacanthopterygii</taxon>
        <taxon>Esociformes</taxon>
        <taxon>Umbridae</taxon>
        <taxon>Dallia</taxon>
    </lineage>
</organism>
<proteinExistence type="predicted"/>
<reference evidence="1" key="1">
    <citation type="submission" date="2021-05" db="EMBL/GenBank/DDBJ databases">
        <authorList>
            <person name="Pan Q."/>
            <person name="Jouanno E."/>
            <person name="Zahm M."/>
            <person name="Klopp C."/>
            <person name="Cabau C."/>
            <person name="Louis A."/>
            <person name="Berthelot C."/>
            <person name="Parey E."/>
            <person name="Roest Crollius H."/>
            <person name="Montfort J."/>
            <person name="Robinson-Rechavi M."/>
            <person name="Bouchez O."/>
            <person name="Lampietro C."/>
            <person name="Lopez Roques C."/>
            <person name="Donnadieu C."/>
            <person name="Postlethwait J."/>
            <person name="Bobe J."/>
            <person name="Dillon D."/>
            <person name="Chandos A."/>
            <person name="von Hippel F."/>
            <person name="Guiguen Y."/>
        </authorList>
    </citation>
    <scope>NUCLEOTIDE SEQUENCE</scope>
    <source>
        <strain evidence="1">YG-Jan2019</strain>
    </source>
</reference>
<dbReference type="EMBL" id="CM055733">
    <property type="protein sequence ID" value="KAJ8010086.1"/>
    <property type="molecule type" value="Genomic_DNA"/>
</dbReference>
<protein>
    <submittedName>
        <fullName evidence="1">Uncharacterized protein</fullName>
    </submittedName>
</protein>
<evidence type="ECO:0000313" key="1">
    <source>
        <dbReference type="EMBL" id="KAJ8010086.1"/>
    </source>
</evidence>
<comment type="caution">
    <text evidence="1">The sequence shown here is derived from an EMBL/GenBank/DDBJ whole genome shotgun (WGS) entry which is preliminary data.</text>
</comment>
<dbReference type="Proteomes" id="UP001157502">
    <property type="component" value="Chromosome 6"/>
</dbReference>